<reference evidence="1" key="1">
    <citation type="submission" date="2019-08" db="EMBL/GenBank/DDBJ databases">
        <authorList>
            <person name="Kucharzyk K."/>
            <person name="Murdoch R.W."/>
            <person name="Higgins S."/>
            <person name="Loffler F."/>
        </authorList>
    </citation>
    <scope>NUCLEOTIDE SEQUENCE</scope>
</reference>
<evidence type="ECO:0000313" key="1">
    <source>
        <dbReference type="EMBL" id="MPN54340.1"/>
    </source>
</evidence>
<protein>
    <submittedName>
        <fullName evidence="1">Uncharacterized protein</fullName>
    </submittedName>
</protein>
<gene>
    <name evidence="1" type="ORF">SDC9_202010</name>
</gene>
<dbReference type="AlphaFoldDB" id="A0A645ITX2"/>
<sequence length="75" mass="8795">MVGECLRLDGEFMAETGVDEGNIYDDDKAYEKIFNGLCTRFPEMKMYCMRFAEDYMDAFEEFLDETGMLTWDDGK</sequence>
<organism evidence="1">
    <name type="scientific">bioreactor metagenome</name>
    <dbReference type="NCBI Taxonomy" id="1076179"/>
    <lineage>
        <taxon>unclassified sequences</taxon>
        <taxon>metagenomes</taxon>
        <taxon>ecological metagenomes</taxon>
    </lineage>
</organism>
<proteinExistence type="predicted"/>
<dbReference type="EMBL" id="VSSQ01122482">
    <property type="protein sequence ID" value="MPN54340.1"/>
    <property type="molecule type" value="Genomic_DNA"/>
</dbReference>
<name>A0A645ITX2_9ZZZZ</name>
<comment type="caution">
    <text evidence="1">The sequence shown here is derived from an EMBL/GenBank/DDBJ whole genome shotgun (WGS) entry which is preliminary data.</text>
</comment>
<accession>A0A645ITX2</accession>